<comment type="caution">
    <text evidence="4">The sequence shown here is derived from an EMBL/GenBank/DDBJ whole genome shotgun (WGS) entry which is preliminary data.</text>
</comment>
<name>K2NAR3_TRYCR</name>
<proteinExistence type="inferred from homology"/>
<comment type="pathway">
    <text evidence="1">Phospholipid metabolism; phosphatidylethanolamine biosynthesis; phosphatidylethanolamine from ethanolamine: step 1/3.</text>
</comment>
<dbReference type="GO" id="GO:0006646">
    <property type="term" value="P:phosphatidylethanolamine biosynthetic process"/>
    <property type="evidence" value="ECO:0007669"/>
    <property type="project" value="TreeGrafter"/>
</dbReference>
<dbReference type="SUPFAM" id="SSF56112">
    <property type="entry name" value="Protein kinase-like (PK-like)"/>
    <property type="match status" value="1"/>
</dbReference>
<dbReference type="EMBL" id="AHKC01010495">
    <property type="protein sequence ID" value="EKF31971.1"/>
    <property type="molecule type" value="Genomic_DNA"/>
</dbReference>
<accession>K2NAR3</accession>
<evidence type="ECO:0000313" key="4">
    <source>
        <dbReference type="EMBL" id="EKF31971.1"/>
    </source>
</evidence>
<dbReference type="AlphaFoldDB" id="K2NAR3"/>
<evidence type="ECO:0000313" key="5">
    <source>
        <dbReference type="Proteomes" id="UP000007350"/>
    </source>
</evidence>
<sequence length="478" mass="54929">MPACLLLLFVWEKKRMQFEGDNLRSVSIVKKQAGIQLSQRMIPDDASLRRAAIVDVVLLYCSDVLFPSGCCVAAGGRSAFGETWNGEEKRCSHLPKENTAAGDLCVERLSGGITNELFRAHHPSDPTRSVVVRVFGRETERVISRESEFFYQSLFIPTYVRGANFLIYEFLNQYEALQFTEMPLEASKVACEVAAFQVRATLESKFDHQNPQLSGEERAYWDAVGLTLGSNSSAEFGRCRFDREENYTLHALTKWAEQMLSEGVLKKVCVNKRAEYEEAARQLEGEASWMRKLLLRHASSLGESVCHNDLLGANIMRHRLNGVLKIIDFDYVKRNYFLFDIANHFNEYAGMECDYDQYFPSDEEMSRFIGIYRKAMRAELNKYREDARCRELDEIIPGQRHFFICAANKEEEEEEEQRTIAHWVGLVKLLTLASHLSWGIWALLQEAVSALEVDFLVYAKCRLKRYLETKYTFSAGFN</sequence>
<evidence type="ECO:0000256" key="2">
    <source>
        <dbReference type="ARBA" id="ARBA00038211"/>
    </source>
</evidence>
<protein>
    <recommendedName>
        <fullName evidence="3">ethanolamine kinase</fullName>
        <ecNumber evidence="3">2.7.1.82</ecNumber>
    </recommendedName>
</protein>
<comment type="similarity">
    <text evidence="2">Belongs to the choline/ethanolamine kinase family.</text>
</comment>
<evidence type="ECO:0000256" key="1">
    <source>
        <dbReference type="ARBA" id="ARBA00037883"/>
    </source>
</evidence>
<dbReference type="GO" id="GO:0005737">
    <property type="term" value="C:cytoplasm"/>
    <property type="evidence" value="ECO:0007669"/>
    <property type="project" value="TreeGrafter"/>
</dbReference>
<dbReference type="Pfam" id="PF01633">
    <property type="entry name" value="Choline_kinase"/>
    <property type="match status" value="1"/>
</dbReference>
<organism evidence="4 5">
    <name type="scientific">Trypanosoma cruzi marinkellei</name>
    <dbReference type="NCBI Taxonomy" id="85056"/>
    <lineage>
        <taxon>Eukaryota</taxon>
        <taxon>Discoba</taxon>
        <taxon>Euglenozoa</taxon>
        <taxon>Kinetoplastea</taxon>
        <taxon>Metakinetoplastina</taxon>
        <taxon>Trypanosomatida</taxon>
        <taxon>Trypanosomatidae</taxon>
        <taxon>Trypanosoma</taxon>
        <taxon>Schizotrypanum</taxon>
    </lineage>
</organism>
<keyword evidence="4" id="KW-0418">Kinase</keyword>
<keyword evidence="5" id="KW-1185">Reference proteome</keyword>
<dbReference type="InterPro" id="IPR011009">
    <property type="entry name" value="Kinase-like_dom_sf"/>
</dbReference>
<dbReference type="Proteomes" id="UP000007350">
    <property type="component" value="Unassembled WGS sequence"/>
</dbReference>
<gene>
    <name evidence="4" type="ORF">MOQ_004187</name>
</gene>
<keyword evidence="4" id="KW-0808">Transferase</keyword>
<dbReference type="PANTHER" id="PTHR22603:SF66">
    <property type="entry name" value="ETHANOLAMINE KINASE"/>
    <property type="match status" value="1"/>
</dbReference>
<evidence type="ECO:0000256" key="3">
    <source>
        <dbReference type="ARBA" id="ARBA00038874"/>
    </source>
</evidence>
<dbReference type="EC" id="2.7.1.82" evidence="3"/>
<dbReference type="GO" id="GO:0004305">
    <property type="term" value="F:ethanolamine kinase activity"/>
    <property type="evidence" value="ECO:0007669"/>
    <property type="project" value="UniProtKB-EC"/>
</dbReference>
<dbReference type="Gene3D" id="3.30.200.20">
    <property type="entry name" value="Phosphorylase Kinase, domain 1"/>
    <property type="match status" value="1"/>
</dbReference>
<dbReference type="PANTHER" id="PTHR22603">
    <property type="entry name" value="CHOLINE/ETHANOALAMINE KINASE"/>
    <property type="match status" value="1"/>
</dbReference>
<dbReference type="OrthoDB" id="10267235at2759"/>
<reference evidence="4 5" key="1">
    <citation type="journal article" date="2012" name="BMC Genomics">
        <title>Comparative genomic analysis of human infective Trypanosoma cruzi lineages with the bat-restricted subspecies T. cruzi marinkellei.</title>
        <authorList>
            <person name="Franzen O."/>
            <person name="Talavera-Lopez C."/>
            <person name="Ochaya S."/>
            <person name="Butler C.E."/>
            <person name="Messenger L.A."/>
            <person name="Lewis M.D."/>
            <person name="Llewellyn M.S."/>
            <person name="Marinkelle C.J."/>
            <person name="Tyler K.M."/>
            <person name="Miles M.A."/>
            <person name="Andersson B."/>
        </authorList>
    </citation>
    <scope>NUCLEOTIDE SEQUENCE [LARGE SCALE GENOMIC DNA]</scope>
    <source>
        <strain evidence="4 5">B7</strain>
    </source>
</reference>
<dbReference type="Gene3D" id="3.90.1200.10">
    <property type="match status" value="1"/>
</dbReference>